<reference evidence="3 4" key="1">
    <citation type="submission" date="2020-05" db="EMBL/GenBank/DDBJ databases">
        <title>Identification and distribution of gene clusters putatively required for synthesis of sphingolipid metabolism inhibitors in phylogenetically diverse species of the filamentous fungus Fusarium.</title>
        <authorList>
            <person name="Kim H.-S."/>
            <person name="Busman M."/>
            <person name="Brown D.W."/>
            <person name="Divon H."/>
            <person name="Uhlig S."/>
            <person name="Proctor R.H."/>
        </authorList>
    </citation>
    <scope>NUCLEOTIDE SEQUENCE [LARGE SCALE GENOMIC DNA]</scope>
    <source>
        <strain evidence="3 4">NRRL 20693</strain>
    </source>
</reference>
<gene>
    <name evidence="3" type="ORF">FHETE_5849</name>
</gene>
<sequence length="696" mass="78390">MSSVVRILPSESQPNRQTTTETVRYQHQPLSHRSIRVLRLQPAPRFESQLRCRLVPVSLDEKPQYWALSYTWGTDPPSLPIFCVDGPSIALLRITPNCASALRHLRDDQEERTLWVDGICIDQTSMEERSSQVALMGEIYRDAARVVVWLGESDGNSNQAISLLQQIGDVRSILGPMNNRQEQVDPATRATALQKVHANARDLTNAIDTDKDDFINSLFERPWFHRMWTVQEVTLPLAPKVDVFCGRSTINWVTLWQATDILAATGYNDNSMGPAMRLLRYISQSMTVHLVPGVRHFMRNIPDRKLDMELSLLLTLCRAKLVTDEKDKVYALYGLLDVLGIKLSQPDYQKSLADIFTEITTVAIEHDKSLWILCFAASDTRNADLPSWVPDWSDKGWAEDDPRHVPERKRFNAAGDSKPDWSFTSDPRELVLRGRIIDTVIDRRNCMPCFPRITLEELFLRRDEAGRCLVGDNLATIHEIYTAMRKWLELAYSSETYPTEESVDDVVKAILLNNDSTSLMSPKVDQFSDWLATMRADEVGITTKSIPFAMKWRATSPPDISVRGLLGAMFRPSKGFKMFEATISKTQEDVPIELRTYLAMASPGSGFGFHSLAVSFCAKKALFRTGGRYLGTAPDGFLDSLQIGDKIALVAGMEVPVILRRVGSGFKLVSHCYIHGIMDGDYGLKADEPLDSLLIV</sequence>
<dbReference type="Proteomes" id="UP000567885">
    <property type="component" value="Unassembled WGS sequence"/>
</dbReference>
<keyword evidence="4" id="KW-1185">Reference proteome</keyword>
<evidence type="ECO:0000313" key="4">
    <source>
        <dbReference type="Proteomes" id="UP000567885"/>
    </source>
</evidence>
<feature type="region of interest" description="Disordered" evidence="1">
    <location>
        <begin position="1"/>
        <end position="24"/>
    </location>
</feature>
<dbReference type="InterPro" id="IPR052895">
    <property type="entry name" value="HetReg/Transcr_Mod"/>
</dbReference>
<comment type="caution">
    <text evidence="3">The sequence shown here is derived from an EMBL/GenBank/DDBJ whole genome shotgun (WGS) entry which is preliminary data.</text>
</comment>
<evidence type="ECO:0000313" key="3">
    <source>
        <dbReference type="EMBL" id="KAF5667146.1"/>
    </source>
</evidence>
<accession>A0A8H5TCG1</accession>
<protein>
    <submittedName>
        <fullName evidence="3">Het-domain-containing protein</fullName>
    </submittedName>
</protein>
<dbReference type="Pfam" id="PF06985">
    <property type="entry name" value="HET"/>
    <property type="match status" value="1"/>
</dbReference>
<evidence type="ECO:0000259" key="2">
    <source>
        <dbReference type="Pfam" id="PF06985"/>
    </source>
</evidence>
<dbReference type="AlphaFoldDB" id="A0A8H5TCG1"/>
<proteinExistence type="predicted"/>
<dbReference type="EMBL" id="JAAGWQ010000103">
    <property type="protein sequence ID" value="KAF5667146.1"/>
    <property type="molecule type" value="Genomic_DNA"/>
</dbReference>
<dbReference type="OrthoDB" id="2157530at2759"/>
<evidence type="ECO:0000256" key="1">
    <source>
        <dbReference type="SAM" id="MobiDB-lite"/>
    </source>
</evidence>
<organism evidence="3 4">
    <name type="scientific">Fusarium heterosporum</name>
    <dbReference type="NCBI Taxonomy" id="42747"/>
    <lineage>
        <taxon>Eukaryota</taxon>
        <taxon>Fungi</taxon>
        <taxon>Dikarya</taxon>
        <taxon>Ascomycota</taxon>
        <taxon>Pezizomycotina</taxon>
        <taxon>Sordariomycetes</taxon>
        <taxon>Hypocreomycetidae</taxon>
        <taxon>Hypocreales</taxon>
        <taxon>Nectriaceae</taxon>
        <taxon>Fusarium</taxon>
        <taxon>Fusarium heterosporum species complex</taxon>
    </lineage>
</organism>
<dbReference type="Pfam" id="PF26639">
    <property type="entry name" value="Het-6_barrel"/>
    <property type="match status" value="1"/>
</dbReference>
<dbReference type="InterPro" id="IPR010730">
    <property type="entry name" value="HET"/>
</dbReference>
<feature type="domain" description="Heterokaryon incompatibility" evidence="2">
    <location>
        <begin position="65"/>
        <end position="232"/>
    </location>
</feature>
<dbReference type="PANTHER" id="PTHR24148">
    <property type="entry name" value="ANKYRIN REPEAT DOMAIN-CONTAINING PROTEIN 39 HOMOLOG-RELATED"/>
    <property type="match status" value="1"/>
</dbReference>
<dbReference type="PANTHER" id="PTHR24148:SF73">
    <property type="entry name" value="HET DOMAIN PROTEIN (AFU_ORTHOLOGUE AFUA_8G01020)"/>
    <property type="match status" value="1"/>
</dbReference>
<feature type="compositionally biased region" description="Polar residues" evidence="1">
    <location>
        <begin position="10"/>
        <end position="24"/>
    </location>
</feature>
<name>A0A8H5TCG1_FUSHE</name>